<feature type="transmembrane region" description="Helical" evidence="8">
    <location>
        <begin position="108"/>
        <end position="130"/>
    </location>
</feature>
<evidence type="ECO:0008006" key="11">
    <source>
        <dbReference type="Google" id="ProtNLM"/>
    </source>
</evidence>
<keyword evidence="7 8" id="KW-0472">Membrane</keyword>
<dbReference type="STRING" id="75743.A0A401Q734"/>
<dbReference type="EMBL" id="BFAA01020039">
    <property type="protein sequence ID" value="GCB81188.1"/>
    <property type="molecule type" value="Genomic_DNA"/>
</dbReference>
<gene>
    <name evidence="9" type="ORF">scyTo_0021796</name>
</gene>
<comment type="caution">
    <text evidence="9">The sequence shown here is derived from an EMBL/GenBank/DDBJ whole genome shotgun (WGS) entry which is preliminary data.</text>
</comment>
<feature type="transmembrane region" description="Helical" evidence="8">
    <location>
        <begin position="150"/>
        <end position="170"/>
    </location>
</feature>
<dbReference type="Gene3D" id="1.20.140.150">
    <property type="match status" value="1"/>
</dbReference>
<evidence type="ECO:0000313" key="9">
    <source>
        <dbReference type="EMBL" id="GCB81188.1"/>
    </source>
</evidence>
<protein>
    <recommendedName>
        <fullName evidence="11">P53 apoptosis effector related to PMP-22</fullName>
    </recommendedName>
</protein>
<keyword evidence="10" id="KW-1185">Reference proteome</keyword>
<accession>A0A401Q734</accession>
<keyword evidence="6 8" id="KW-1133">Transmembrane helix</keyword>
<evidence type="ECO:0000256" key="1">
    <source>
        <dbReference type="ARBA" id="ARBA00004141"/>
    </source>
</evidence>
<dbReference type="PANTHER" id="PTHR14399:SF4">
    <property type="entry name" value="P53 APOPTOSIS EFFECTOR RELATED TO PMP-22"/>
    <property type="match status" value="1"/>
</dbReference>
<dbReference type="GO" id="GO:0016020">
    <property type="term" value="C:membrane"/>
    <property type="evidence" value="ECO:0007669"/>
    <property type="project" value="UniProtKB-SubCell"/>
</dbReference>
<keyword evidence="4 8" id="KW-0812">Transmembrane</keyword>
<evidence type="ECO:0000256" key="4">
    <source>
        <dbReference type="ARBA" id="ARBA00022692"/>
    </source>
</evidence>
<comment type="similarity">
    <text evidence="3">Belongs to the TMEM47 family.</text>
</comment>
<evidence type="ECO:0000256" key="7">
    <source>
        <dbReference type="ARBA" id="ARBA00023136"/>
    </source>
</evidence>
<feature type="transmembrane region" description="Helical" evidence="8">
    <location>
        <begin position="80"/>
        <end position="101"/>
    </location>
</feature>
<proteinExistence type="inferred from homology"/>
<evidence type="ECO:0000256" key="8">
    <source>
        <dbReference type="SAM" id="Phobius"/>
    </source>
</evidence>
<keyword evidence="5" id="KW-0965">Cell junction</keyword>
<dbReference type="Pfam" id="PF00822">
    <property type="entry name" value="PMP22_Claudin"/>
    <property type="match status" value="1"/>
</dbReference>
<dbReference type="AlphaFoldDB" id="A0A401Q734"/>
<dbReference type="GO" id="GO:0098609">
    <property type="term" value="P:cell-cell adhesion"/>
    <property type="evidence" value="ECO:0007669"/>
    <property type="project" value="TreeGrafter"/>
</dbReference>
<evidence type="ECO:0000256" key="3">
    <source>
        <dbReference type="ARBA" id="ARBA00008691"/>
    </source>
</evidence>
<evidence type="ECO:0000256" key="5">
    <source>
        <dbReference type="ARBA" id="ARBA00022949"/>
    </source>
</evidence>
<reference evidence="9 10" key="1">
    <citation type="journal article" date="2018" name="Nat. Ecol. Evol.">
        <title>Shark genomes provide insights into elasmobranch evolution and the origin of vertebrates.</title>
        <authorList>
            <person name="Hara Y"/>
            <person name="Yamaguchi K"/>
            <person name="Onimaru K"/>
            <person name="Kadota M"/>
            <person name="Koyanagi M"/>
            <person name="Keeley SD"/>
            <person name="Tatsumi K"/>
            <person name="Tanaka K"/>
            <person name="Motone F"/>
            <person name="Kageyama Y"/>
            <person name="Nozu R"/>
            <person name="Adachi N"/>
            <person name="Nishimura O"/>
            <person name="Nakagawa R"/>
            <person name="Tanegashima C"/>
            <person name="Kiyatake I"/>
            <person name="Matsumoto R"/>
            <person name="Murakumo K"/>
            <person name="Nishida K"/>
            <person name="Terakita A"/>
            <person name="Kuratani S"/>
            <person name="Sato K"/>
            <person name="Hyodo S Kuraku.S."/>
        </authorList>
    </citation>
    <scope>NUCLEOTIDE SEQUENCE [LARGE SCALE GENOMIC DNA]</scope>
</reference>
<evidence type="ECO:0000313" key="10">
    <source>
        <dbReference type="Proteomes" id="UP000288216"/>
    </source>
</evidence>
<dbReference type="GO" id="GO:0005911">
    <property type="term" value="C:cell-cell junction"/>
    <property type="evidence" value="ECO:0007669"/>
    <property type="project" value="TreeGrafter"/>
</dbReference>
<comment type="subcellular location">
    <subcellularLocation>
        <location evidence="2">Cell junction</location>
    </subcellularLocation>
    <subcellularLocation>
        <location evidence="1">Membrane</location>
        <topology evidence="1">Multi-pass membrane protein</topology>
    </subcellularLocation>
</comment>
<dbReference type="InterPro" id="IPR004031">
    <property type="entry name" value="PMP22/EMP/MP20/Claudin"/>
</dbReference>
<dbReference type="Proteomes" id="UP000288216">
    <property type="component" value="Unassembled WGS sequence"/>
</dbReference>
<name>A0A401Q734_SCYTO</name>
<evidence type="ECO:0000256" key="2">
    <source>
        <dbReference type="ARBA" id="ARBA00004282"/>
    </source>
</evidence>
<evidence type="ECO:0000256" key="6">
    <source>
        <dbReference type="ARBA" id="ARBA00022989"/>
    </source>
</evidence>
<dbReference type="PANTHER" id="PTHR14399">
    <property type="entry name" value="P53-INDUCED PROTEIN RELATED"/>
    <property type="match status" value="1"/>
</dbReference>
<dbReference type="InterPro" id="IPR015664">
    <property type="entry name" value="P53_induced"/>
</dbReference>
<dbReference type="OrthoDB" id="8868135at2759"/>
<sequence>MNVNSNTVGEDCEGKDHWTVDNYGTDITERGRSGVQMGKPGRTLCPAVSDALSVVTVSKVPPFTEQLHRGLTPSWAKASAAMLIIGCILLIICFILSFLALCKGQVSLLKVIGLILFVAVLFQIIALIIYPVKFTETQIKNGDYEYSWSYGFGWGATILMIGCGVFFCCLPKYEEELYGQAKPIYFYG</sequence>
<organism evidence="9 10">
    <name type="scientific">Scyliorhinus torazame</name>
    <name type="common">Cloudy catshark</name>
    <name type="synonym">Catulus torazame</name>
    <dbReference type="NCBI Taxonomy" id="75743"/>
    <lineage>
        <taxon>Eukaryota</taxon>
        <taxon>Metazoa</taxon>
        <taxon>Chordata</taxon>
        <taxon>Craniata</taxon>
        <taxon>Vertebrata</taxon>
        <taxon>Chondrichthyes</taxon>
        <taxon>Elasmobranchii</taxon>
        <taxon>Galeomorphii</taxon>
        <taxon>Galeoidea</taxon>
        <taxon>Carcharhiniformes</taxon>
        <taxon>Scyliorhinidae</taxon>
        <taxon>Scyliorhinus</taxon>
    </lineage>
</organism>
<dbReference type="OMA" id="FALCKEQ"/>